<dbReference type="NCBIfam" id="TIGR00401">
    <property type="entry name" value="msrA"/>
    <property type="match status" value="1"/>
</dbReference>
<feature type="domain" description="Peptide methionine sulphoxide reductase MsrA" evidence="8">
    <location>
        <begin position="40"/>
        <end position="163"/>
    </location>
</feature>
<dbReference type="EMBL" id="LR743590">
    <property type="protein sequence ID" value="CAA2617436.1"/>
    <property type="molecule type" value="Genomic_DNA"/>
</dbReference>
<evidence type="ECO:0000256" key="3">
    <source>
        <dbReference type="ARBA" id="ARBA00023002"/>
    </source>
</evidence>
<dbReference type="GO" id="GO:0005737">
    <property type="term" value="C:cytoplasm"/>
    <property type="evidence" value="ECO:0007669"/>
    <property type="project" value="TreeGrafter"/>
</dbReference>
<comment type="catalytic activity">
    <reaction evidence="6">
        <text>L-methionyl-[protein] + [thioredoxin]-disulfide + H2O = L-methionyl-(S)-S-oxide-[protein] + [thioredoxin]-dithiol</text>
        <dbReference type="Rhea" id="RHEA:14217"/>
        <dbReference type="Rhea" id="RHEA-COMP:10698"/>
        <dbReference type="Rhea" id="RHEA-COMP:10700"/>
        <dbReference type="Rhea" id="RHEA-COMP:12313"/>
        <dbReference type="Rhea" id="RHEA-COMP:12315"/>
        <dbReference type="ChEBI" id="CHEBI:15377"/>
        <dbReference type="ChEBI" id="CHEBI:16044"/>
        <dbReference type="ChEBI" id="CHEBI:29950"/>
        <dbReference type="ChEBI" id="CHEBI:44120"/>
        <dbReference type="ChEBI" id="CHEBI:50058"/>
        <dbReference type="EC" id="1.8.4.11"/>
    </reaction>
</comment>
<evidence type="ECO:0000313" key="10">
    <source>
        <dbReference type="Proteomes" id="UP001189122"/>
    </source>
</evidence>
<evidence type="ECO:0000256" key="7">
    <source>
        <dbReference type="ARBA" id="ARBA00048782"/>
    </source>
</evidence>
<reference evidence="9 10" key="1">
    <citation type="submission" date="2019-12" db="EMBL/GenBank/DDBJ databases">
        <authorList>
            <person name="Scholz U."/>
            <person name="Mascher M."/>
            <person name="Fiebig A."/>
        </authorList>
    </citation>
    <scope>NUCLEOTIDE SEQUENCE</scope>
</reference>
<keyword evidence="3" id="KW-0560">Oxidoreductase</keyword>
<dbReference type="EC" id="1.8.4.11" evidence="2"/>
<gene>
    <name evidence="9" type="ORF">SI7747_03003602</name>
</gene>
<protein>
    <recommendedName>
        <fullName evidence="2">peptide-methionine (S)-S-oxide reductase</fullName>
        <ecNumber evidence="2">1.8.4.11</ecNumber>
    </recommendedName>
    <alternativeName>
        <fullName evidence="5">Peptide-methionine (S)-S-oxide reductase</fullName>
    </alternativeName>
    <alternativeName>
        <fullName evidence="4">Protein-methionine-S-oxide reductase</fullName>
    </alternativeName>
</protein>
<dbReference type="GO" id="GO:0034599">
    <property type="term" value="P:cellular response to oxidative stress"/>
    <property type="evidence" value="ECO:0007669"/>
    <property type="project" value="TreeGrafter"/>
</dbReference>
<evidence type="ECO:0000256" key="2">
    <source>
        <dbReference type="ARBA" id="ARBA00012502"/>
    </source>
</evidence>
<proteinExistence type="inferred from homology"/>
<dbReference type="SUPFAM" id="SSF55068">
    <property type="entry name" value="Peptide methionine sulfoxide reductase"/>
    <property type="match status" value="1"/>
</dbReference>
<evidence type="ECO:0000256" key="5">
    <source>
        <dbReference type="ARBA" id="ARBA00030643"/>
    </source>
</evidence>
<organism evidence="9">
    <name type="scientific">Spirodela intermedia</name>
    <name type="common">Intermediate duckweed</name>
    <dbReference type="NCBI Taxonomy" id="51605"/>
    <lineage>
        <taxon>Eukaryota</taxon>
        <taxon>Viridiplantae</taxon>
        <taxon>Streptophyta</taxon>
        <taxon>Embryophyta</taxon>
        <taxon>Tracheophyta</taxon>
        <taxon>Spermatophyta</taxon>
        <taxon>Magnoliopsida</taxon>
        <taxon>Liliopsida</taxon>
        <taxon>Araceae</taxon>
        <taxon>Lemnoideae</taxon>
        <taxon>Spirodela</taxon>
    </lineage>
</organism>
<accession>A0A7I8IH71</accession>
<name>A0A7I8IH71_SPIIN</name>
<comment type="catalytic activity">
    <reaction evidence="7">
        <text>[thioredoxin]-disulfide + L-methionine + H2O = L-methionine (S)-S-oxide + [thioredoxin]-dithiol</text>
        <dbReference type="Rhea" id="RHEA:19993"/>
        <dbReference type="Rhea" id="RHEA-COMP:10698"/>
        <dbReference type="Rhea" id="RHEA-COMP:10700"/>
        <dbReference type="ChEBI" id="CHEBI:15377"/>
        <dbReference type="ChEBI" id="CHEBI:29950"/>
        <dbReference type="ChEBI" id="CHEBI:50058"/>
        <dbReference type="ChEBI" id="CHEBI:57844"/>
        <dbReference type="ChEBI" id="CHEBI:58772"/>
        <dbReference type="EC" id="1.8.4.11"/>
    </reaction>
</comment>
<dbReference type="Pfam" id="PF01625">
    <property type="entry name" value="PMSR"/>
    <property type="match status" value="1"/>
</dbReference>
<dbReference type="EMBL" id="CACRZD030000003">
    <property type="protein sequence ID" value="CAA6657132.1"/>
    <property type="molecule type" value="Genomic_DNA"/>
</dbReference>
<evidence type="ECO:0000256" key="6">
    <source>
        <dbReference type="ARBA" id="ARBA00047806"/>
    </source>
</evidence>
<evidence type="ECO:0000313" key="9">
    <source>
        <dbReference type="EMBL" id="CAA2617436.1"/>
    </source>
</evidence>
<evidence type="ECO:0000256" key="4">
    <source>
        <dbReference type="ARBA" id="ARBA00030273"/>
    </source>
</evidence>
<comment type="similarity">
    <text evidence="1">Belongs to the MsrA Met sulfoxide reductase family.</text>
</comment>
<keyword evidence="10" id="KW-1185">Reference proteome</keyword>
<dbReference type="InterPro" id="IPR050162">
    <property type="entry name" value="MsrA_MetSO_reductase"/>
</dbReference>
<dbReference type="Proteomes" id="UP001189122">
    <property type="component" value="Unassembled WGS sequence"/>
</dbReference>
<dbReference type="Gene3D" id="3.30.1060.10">
    <property type="entry name" value="Peptide methionine sulphoxide reductase MsrA"/>
    <property type="match status" value="1"/>
</dbReference>
<dbReference type="InterPro" id="IPR002569">
    <property type="entry name" value="Met_Sox_Rdtase_MsrA_dom"/>
</dbReference>
<evidence type="ECO:0000256" key="1">
    <source>
        <dbReference type="ARBA" id="ARBA00005591"/>
    </source>
</evidence>
<dbReference type="PANTHER" id="PTHR42799">
    <property type="entry name" value="MITOCHONDRIAL PEPTIDE METHIONINE SULFOXIDE REDUCTASE"/>
    <property type="match status" value="1"/>
</dbReference>
<dbReference type="InterPro" id="IPR036509">
    <property type="entry name" value="Met_Sox_Rdtase_MsrA_sf"/>
</dbReference>
<sequence length="257" mass="28691">MSWLDRIWVGFRSRGPVAAAAAVAARGPDGDAPAHGQQFAQFAAGCFWGVELAYQRGKTHGPAYGDICSGTTDHAEVVRVQYDPSLCSYESLLAVFWARHDPTTLNRQPVPLGIYFYTEEQERAAQESMKARQRTLERKIVTEILPARRFYPAEEHHQRYLEKGGRFGPSSRPPRAAPTHTLLRLSSFTRKNTPISPPPRRSLLSLLTPVGGHCVYVCTYVQPDGILAMGFADRSFSLIITRSFRERERGAFLSPPS</sequence>
<dbReference type="PANTHER" id="PTHR42799:SF2">
    <property type="entry name" value="MITOCHONDRIAL PEPTIDE METHIONINE SULFOXIDE REDUCTASE"/>
    <property type="match status" value="1"/>
</dbReference>
<dbReference type="GO" id="GO:0008113">
    <property type="term" value="F:peptide-methionine (S)-S-oxide reductase activity"/>
    <property type="evidence" value="ECO:0007669"/>
    <property type="project" value="UniProtKB-EC"/>
</dbReference>
<dbReference type="AlphaFoldDB" id="A0A7I8IH71"/>
<evidence type="ECO:0000259" key="8">
    <source>
        <dbReference type="Pfam" id="PF01625"/>
    </source>
</evidence>